<comment type="caution">
    <text evidence="1">The sequence shown here is derived from an EMBL/GenBank/DDBJ whole genome shotgun (WGS) entry which is preliminary data.</text>
</comment>
<evidence type="ECO:0000313" key="1">
    <source>
        <dbReference type="EMBL" id="RJP71455.1"/>
    </source>
</evidence>
<gene>
    <name evidence="1" type="ORF">C4532_07430</name>
</gene>
<organism evidence="1 2">
    <name type="scientific">Candidatus Abyssobacteria bacterium SURF_17</name>
    <dbReference type="NCBI Taxonomy" id="2093361"/>
    <lineage>
        <taxon>Bacteria</taxon>
        <taxon>Pseudomonadati</taxon>
        <taxon>Candidatus Hydrogenedentota</taxon>
        <taxon>Candidatus Abyssobacteria</taxon>
    </lineage>
</organism>
<accession>A0A419F0K0</accession>
<proteinExistence type="predicted"/>
<evidence type="ECO:0000313" key="2">
    <source>
        <dbReference type="Proteomes" id="UP000285961"/>
    </source>
</evidence>
<reference evidence="1 2" key="1">
    <citation type="journal article" date="2017" name="ISME J.">
        <title>Energy and carbon metabolisms in a deep terrestrial subsurface fluid microbial community.</title>
        <authorList>
            <person name="Momper L."/>
            <person name="Jungbluth S.P."/>
            <person name="Lee M.D."/>
            <person name="Amend J.P."/>
        </authorList>
    </citation>
    <scope>NUCLEOTIDE SEQUENCE [LARGE SCALE GENOMIC DNA]</scope>
    <source>
        <strain evidence="1">SURF_17</strain>
    </source>
</reference>
<dbReference type="Proteomes" id="UP000285961">
    <property type="component" value="Unassembled WGS sequence"/>
</dbReference>
<name>A0A419F0K0_9BACT</name>
<dbReference type="AlphaFoldDB" id="A0A419F0K0"/>
<protein>
    <submittedName>
        <fullName evidence="1">Uncharacterized protein</fullName>
    </submittedName>
</protein>
<sequence length="338" mass="36482">MIQMKKATVGGVVCLIMLLVSNTSVGVELCPEPGAGEGIISIFEEACVDCDRGPVDTCGQEFSLTLVDVAPGPAPKLIVFTYDVYKYPDAEEGTDLAHWVLGVDLAQFQQYLGDGMALSDIFVDCAGAGCLIAIPDARTQLDGVKFEGVVGDGETQTFTLTLDEGALIPGWGFGEGCMLAATRADNEDIRWANRPAPGYVCISGPVLVEKPIVYVCPKSMGYWKNHLSKWPVSSLTLGCQEYPQEELLTILKTPPRGDASVILARQLAAAKLNIERGSDPEPASGAIEAADELFCEYSGKLPYRVRTYTYKGKQMLKLARILDMYNNGWLTDGCGDED</sequence>
<dbReference type="EMBL" id="QZKI01000059">
    <property type="protein sequence ID" value="RJP71455.1"/>
    <property type="molecule type" value="Genomic_DNA"/>
</dbReference>